<gene>
    <name evidence="5" type="ORF">BCF44_10949</name>
</gene>
<dbReference type="InterPro" id="IPR049784">
    <property type="entry name" value="ChvE-like"/>
</dbReference>
<dbReference type="OrthoDB" id="9773673at2"/>
<protein>
    <submittedName>
        <fullName evidence="5">Putative multiple sugar transport system substrate-binding protein</fullName>
    </submittedName>
</protein>
<organism evidence="5 6">
    <name type="scientific">Kutzneria buriramensis</name>
    <dbReference type="NCBI Taxonomy" id="1045776"/>
    <lineage>
        <taxon>Bacteria</taxon>
        <taxon>Bacillati</taxon>
        <taxon>Actinomycetota</taxon>
        <taxon>Actinomycetes</taxon>
        <taxon>Pseudonocardiales</taxon>
        <taxon>Pseudonocardiaceae</taxon>
        <taxon>Kutzneria</taxon>
    </lineage>
</organism>
<feature type="domain" description="Periplasmic binding protein" evidence="4">
    <location>
        <begin position="43"/>
        <end position="328"/>
    </location>
</feature>
<dbReference type="PANTHER" id="PTHR30036:SF1">
    <property type="entry name" value="D-XYLOSE-BINDING PERIPLASMIC PROTEIN"/>
    <property type="match status" value="1"/>
</dbReference>
<dbReference type="NCBIfam" id="NF040907">
    <property type="entry name" value="ChvE"/>
    <property type="match status" value="1"/>
</dbReference>
<dbReference type="AlphaFoldDB" id="A0A3E0HEN0"/>
<evidence type="ECO:0000313" key="5">
    <source>
        <dbReference type="EMBL" id="REH43506.1"/>
    </source>
</evidence>
<comment type="subcellular location">
    <subcellularLocation>
        <location evidence="1">Cell envelope</location>
    </subcellularLocation>
</comment>
<comment type="caution">
    <text evidence="5">The sequence shown here is derived from an EMBL/GenBank/DDBJ whole genome shotgun (WGS) entry which is preliminary data.</text>
</comment>
<evidence type="ECO:0000313" key="6">
    <source>
        <dbReference type="Proteomes" id="UP000256269"/>
    </source>
</evidence>
<dbReference type="PROSITE" id="PS51257">
    <property type="entry name" value="PROKAR_LIPOPROTEIN"/>
    <property type="match status" value="1"/>
</dbReference>
<dbReference type="SUPFAM" id="SSF53822">
    <property type="entry name" value="Periplasmic binding protein-like I"/>
    <property type="match status" value="1"/>
</dbReference>
<feature type="chain" id="PRO_5038947069" evidence="3">
    <location>
        <begin position="24"/>
        <end position="376"/>
    </location>
</feature>
<reference evidence="5 6" key="1">
    <citation type="submission" date="2018-08" db="EMBL/GenBank/DDBJ databases">
        <title>Genomic Encyclopedia of Archaeal and Bacterial Type Strains, Phase II (KMG-II): from individual species to whole genera.</title>
        <authorList>
            <person name="Goeker M."/>
        </authorList>
    </citation>
    <scope>NUCLEOTIDE SEQUENCE [LARGE SCALE GENOMIC DNA]</scope>
    <source>
        <strain evidence="5 6">DSM 45791</strain>
    </source>
</reference>
<dbReference type="PANTHER" id="PTHR30036">
    <property type="entry name" value="D-XYLOSE-BINDING PERIPLASMIC PROTEIN"/>
    <property type="match status" value="1"/>
</dbReference>
<dbReference type="Proteomes" id="UP000256269">
    <property type="component" value="Unassembled WGS sequence"/>
</dbReference>
<keyword evidence="6" id="KW-1185">Reference proteome</keyword>
<dbReference type="CDD" id="cd19994">
    <property type="entry name" value="PBP1_ChvE"/>
    <property type="match status" value="1"/>
</dbReference>
<name>A0A3E0HEN0_9PSEU</name>
<keyword evidence="5" id="KW-0762">Sugar transport</keyword>
<dbReference type="InterPro" id="IPR050555">
    <property type="entry name" value="Bact_Solute-Bind_Prot2"/>
</dbReference>
<dbReference type="Pfam" id="PF13407">
    <property type="entry name" value="Peripla_BP_4"/>
    <property type="match status" value="1"/>
</dbReference>
<dbReference type="EMBL" id="QUNO01000009">
    <property type="protein sequence ID" value="REH43506.1"/>
    <property type="molecule type" value="Genomic_DNA"/>
</dbReference>
<dbReference type="InterPro" id="IPR025997">
    <property type="entry name" value="SBP_2_dom"/>
</dbReference>
<dbReference type="GO" id="GO:0030246">
    <property type="term" value="F:carbohydrate binding"/>
    <property type="evidence" value="ECO:0007669"/>
    <property type="project" value="TreeGrafter"/>
</dbReference>
<evidence type="ECO:0000259" key="4">
    <source>
        <dbReference type="Pfam" id="PF13407"/>
    </source>
</evidence>
<feature type="signal peptide" evidence="3">
    <location>
        <begin position="1"/>
        <end position="23"/>
    </location>
</feature>
<keyword evidence="2 3" id="KW-0732">Signal</keyword>
<dbReference type="GO" id="GO:0030288">
    <property type="term" value="C:outer membrane-bounded periplasmic space"/>
    <property type="evidence" value="ECO:0007669"/>
    <property type="project" value="TreeGrafter"/>
</dbReference>
<dbReference type="Gene3D" id="3.40.50.2300">
    <property type="match status" value="2"/>
</dbReference>
<keyword evidence="5" id="KW-0813">Transport</keyword>
<sequence>MRFPRWAAAGVALTLGAALTACGSAVKTVDQALTPGSNAGALVGVTMPTKSSERWIHDGDNIKGALEKLGYKVDLQYAENDIPTQANQIENQITKGAKALIVASIDGTALTTQLQDAADRHIPVISYDRLIRNTSNVDYYATFDNFKVGVEQANSLLTGLKLKKADGSDDASVTGPFNIELFAGSPDDNNATFFFNGAMSVLKPYLDKGTLVVKSGQTDFATCAILRWDPATAQKRMEDLLTKTYNATTKVAGVLSPYDGLSIGILSALKSNGYGTAGQPYPVVTGQDAEVASVKSIIAGEQYSTVFKDTRQLAKTAVDMAQALLTGGKPQVNNTKDYDNGKKVVPSYLLQPVVVTKDNYQAALVDSGYYTAGQLK</sequence>
<proteinExistence type="predicted"/>
<evidence type="ECO:0000256" key="2">
    <source>
        <dbReference type="ARBA" id="ARBA00022729"/>
    </source>
</evidence>
<evidence type="ECO:0000256" key="3">
    <source>
        <dbReference type="SAM" id="SignalP"/>
    </source>
</evidence>
<evidence type="ECO:0000256" key="1">
    <source>
        <dbReference type="ARBA" id="ARBA00004196"/>
    </source>
</evidence>
<accession>A0A3E0HEN0</accession>
<dbReference type="InterPro" id="IPR028082">
    <property type="entry name" value="Peripla_BP_I"/>
</dbReference>
<dbReference type="RefSeq" id="WP_116176966.1">
    <property type="nucleotide sequence ID" value="NZ_CP144375.1"/>
</dbReference>